<evidence type="ECO:0000313" key="10">
    <source>
        <dbReference type="EMBL" id="HIQ78301.1"/>
    </source>
</evidence>
<dbReference type="NCBIfam" id="NF011443">
    <property type="entry name" value="PRK14869.1-5"/>
    <property type="match status" value="1"/>
</dbReference>
<dbReference type="SUPFAM" id="SSF64182">
    <property type="entry name" value="DHH phosphoesterases"/>
    <property type="match status" value="1"/>
</dbReference>
<evidence type="ECO:0000256" key="1">
    <source>
        <dbReference type="ARBA" id="ARBA00001936"/>
    </source>
</evidence>
<dbReference type="Pfam" id="PF02833">
    <property type="entry name" value="DHHA2"/>
    <property type="match status" value="1"/>
</dbReference>
<dbReference type="Pfam" id="PF01368">
    <property type="entry name" value="DHH"/>
    <property type="match status" value="1"/>
</dbReference>
<dbReference type="PANTHER" id="PTHR12112">
    <property type="entry name" value="BNIP - RELATED"/>
    <property type="match status" value="1"/>
</dbReference>
<dbReference type="GO" id="GO:0004427">
    <property type="term" value="F:inorganic diphosphate phosphatase activity"/>
    <property type="evidence" value="ECO:0007669"/>
    <property type="project" value="UniProtKB-EC"/>
</dbReference>
<name>A0A9D0ZF87_9FIRM</name>
<dbReference type="FunFam" id="3.90.1640.10:FF:000001">
    <property type="entry name" value="Probable manganese-dependent inorganic pyrophosphatase"/>
    <property type="match status" value="1"/>
</dbReference>
<keyword evidence="5" id="KW-0464">Manganese</keyword>
<comment type="caution">
    <text evidence="10">The sequence shown here is derived from an EMBL/GenBank/DDBJ whole genome shotgun (WGS) entry which is preliminary data.</text>
</comment>
<dbReference type="AlphaFoldDB" id="A0A9D0ZF87"/>
<evidence type="ECO:0000256" key="7">
    <source>
        <dbReference type="ARBA" id="ARBA00047820"/>
    </source>
</evidence>
<feature type="domain" description="CBS" evidence="9">
    <location>
        <begin position="65"/>
        <end position="135"/>
    </location>
</feature>
<dbReference type="Gene3D" id="3.90.1640.10">
    <property type="entry name" value="inorganic pyrophosphatase (n-terminal core)"/>
    <property type="match status" value="1"/>
</dbReference>
<dbReference type="GO" id="GO:0005737">
    <property type="term" value="C:cytoplasm"/>
    <property type="evidence" value="ECO:0007669"/>
    <property type="project" value="InterPro"/>
</dbReference>
<dbReference type="Gene3D" id="3.10.580.10">
    <property type="entry name" value="CBS-domain"/>
    <property type="match status" value="1"/>
</dbReference>
<reference evidence="10" key="2">
    <citation type="journal article" date="2021" name="PeerJ">
        <title>Extensive microbial diversity within the chicken gut microbiome revealed by metagenomics and culture.</title>
        <authorList>
            <person name="Gilroy R."/>
            <person name="Ravi A."/>
            <person name="Getino M."/>
            <person name="Pursley I."/>
            <person name="Horton D.L."/>
            <person name="Alikhan N.F."/>
            <person name="Baker D."/>
            <person name="Gharbi K."/>
            <person name="Hall N."/>
            <person name="Watson M."/>
            <person name="Adriaenssens E.M."/>
            <person name="Foster-Nyarko E."/>
            <person name="Jarju S."/>
            <person name="Secka A."/>
            <person name="Antonio M."/>
            <person name="Oren A."/>
            <person name="Chaudhuri R.R."/>
            <person name="La Ragione R."/>
            <person name="Hildebrand F."/>
            <person name="Pallen M.J."/>
        </authorList>
    </citation>
    <scope>NUCLEOTIDE SEQUENCE</scope>
    <source>
        <strain evidence="10">ChiBcolR7-354</strain>
    </source>
</reference>
<proteinExistence type="predicted"/>
<dbReference type="EMBL" id="DVGA01000036">
    <property type="protein sequence ID" value="HIQ78301.1"/>
    <property type="molecule type" value="Genomic_DNA"/>
</dbReference>
<dbReference type="Gene3D" id="3.40.1390.20">
    <property type="entry name" value="HprK N-terminal domain-like"/>
    <property type="match status" value="1"/>
</dbReference>
<organism evidence="10 11">
    <name type="scientific">Candidatus Scatomorpha intestinavium</name>
    <dbReference type="NCBI Taxonomy" id="2840922"/>
    <lineage>
        <taxon>Bacteria</taxon>
        <taxon>Bacillati</taxon>
        <taxon>Bacillota</taxon>
        <taxon>Clostridia</taxon>
        <taxon>Eubacteriales</taxon>
        <taxon>Candidatus Scatomorpha</taxon>
    </lineage>
</organism>
<dbReference type="Pfam" id="PF00571">
    <property type="entry name" value="CBS"/>
    <property type="match status" value="2"/>
</dbReference>
<dbReference type="InterPro" id="IPR046342">
    <property type="entry name" value="CBS_dom_sf"/>
</dbReference>
<evidence type="ECO:0000256" key="6">
    <source>
        <dbReference type="ARBA" id="ARBA00032535"/>
    </source>
</evidence>
<comment type="cofactor">
    <cofactor evidence="1">
        <name>Mn(2+)</name>
        <dbReference type="ChEBI" id="CHEBI:29035"/>
    </cofactor>
</comment>
<evidence type="ECO:0000256" key="3">
    <source>
        <dbReference type="ARBA" id="ARBA00022723"/>
    </source>
</evidence>
<dbReference type="InterPro" id="IPR038222">
    <property type="entry name" value="DHHA2_dom_sf"/>
</dbReference>
<dbReference type="SMART" id="SM00116">
    <property type="entry name" value="CBS"/>
    <property type="match status" value="2"/>
</dbReference>
<dbReference type="PROSITE" id="PS51371">
    <property type="entry name" value="CBS"/>
    <property type="match status" value="2"/>
</dbReference>
<dbReference type="GO" id="GO:0046872">
    <property type="term" value="F:metal ion binding"/>
    <property type="evidence" value="ECO:0007669"/>
    <property type="project" value="UniProtKB-KW"/>
</dbReference>
<comment type="catalytic activity">
    <reaction evidence="7">
        <text>diphosphate + H2O = 2 phosphate + H(+)</text>
        <dbReference type="Rhea" id="RHEA:24576"/>
        <dbReference type="ChEBI" id="CHEBI:15377"/>
        <dbReference type="ChEBI" id="CHEBI:15378"/>
        <dbReference type="ChEBI" id="CHEBI:33019"/>
        <dbReference type="ChEBI" id="CHEBI:43474"/>
        <dbReference type="EC" id="3.6.1.1"/>
    </reaction>
</comment>
<dbReference type="PANTHER" id="PTHR12112:SF22">
    <property type="entry name" value="MANGANESE-DEPENDENT INORGANIC PYROPHOSPHATASE-RELATED"/>
    <property type="match status" value="1"/>
</dbReference>
<dbReference type="InterPro" id="IPR000644">
    <property type="entry name" value="CBS_dom"/>
</dbReference>
<keyword evidence="3" id="KW-0479">Metal-binding</keyword>
<evidence type="ECO:0000259" key="9">
    <source>
        <dbReference type="PROSITE" id="PS51371"/>
    </source>
</evidence>
<reference evidence="10" key="1">
    <citation type="submission" date="2020-10" db="EMBL/GenBank/DDBJ databases">
        <authorList>
            <person name="Gilroy R."/>
        </authorList>
    </citation>
    <scope>NUCLEOTIDE SEQUENCE</scope>
    <source>
        <strain evidence="10">ChiBcolR7-354</strain>
    </source>
</reference>
<dbReference type="NCBIfam" id="NF003877">
    <property type="entry name" value="PRK05427.1"/>
    <property type="match status" value="1"/>
</dbReference>
<dbReference type="InterPro" id="IPR038763">
    <property type="entry name" value="DHH_sf"/>
</dbReference>
<dbReference type="InterPro" id="IPR001667">
    <property type="entry name" value="DDH_dom"/>
</dbReference>
<dbReference type="InterPro" id="IPR028979">
    <property type="entry name" value="Ser_kin/Pase_Hpr-like_N_sf"/>
</dbReference>
<evidence type="ECO:0000256" key="8">
    <source>
        <dbReference type="PROSITE-ProRule" id="PRU00703"/>
    </source>
</evidence>
<dbReference type="InterPro" id="IPR004097">
    <property type="entry name" value="DHHA2"/>
</dbReference>
<dbReference type="NCBIfam" id="NF011442">
    <property type="entry name" value="PRK14869.1-4"/>
    <property type="match status" value="1"/>
</dbReference>
<dbReference type="Gene3D" id="3.10.310.20">
    <property type="entry name" value="DHHA2 domain"/>
    <property type="match status" value="1"/>
</dbReference>
<evidence type="ECO:0000256" key="5">
    <source>
        <dbReference type="ARBA" id="ARBA00023211"/>
    </source>
</evidence>
<dbReference type="EC" id="3.6.1.1" evidence="2"/>
<sequence>MGDIYVTGHRNPDTDSIVAAIAYANLQNATGERSYKAVRLGSVNDETARLLARFGIEAPPLVKNMRTQVLDLDYDHTPALDRSVPLDLAWRTMRDGEVSAVPIVGEDGKLCGMLSAGDIASYDMQTITQNRIDDLPLFNLLSVLEGTLVNELNCTANEVSGELYIALPQNYEDTALTNPDCILICGDQPEIIGRAIASGVRCLIICRATIRPEWAQAGGGVCVISTPLSARRVSRIIYQALPVERIIEPNKDIVAFHLTDYLDDVREIMLKSRFRSYPVLDANDHVVGTIGRFHLLRPRRKQVVLVDHNESAQSVPALDQVEILEIIDHHRLADIQTTQPIRVRNEPVGSTNTILTAMYQERGIVPPPKIAGLMAGAILSDTVMFKSPTCTRRDIAMAERLARIAGVSLDEIGRELYAAGSTDAKSAEELFRADYKQFHIAEQNIGVSQITCVDADHLLKRKDEFLKLMSKLKEKQEFDMVILMITDVLQEGSHIFYVGNDDTVRQAFNKEPQDNYLFLEGVMSRKKQIIPMLTALWG</sequence>
<evidence type="ECO:0000256" key="4">
    <source>
        <dbReference type="ARBA" id="ARBA00022801"/>
    </source>
</evidence>
<dbReference type="SUPFAM" id="SSF75138">
    <property type="entry name" value="HprK N-terminal domain-like"/>
    <property type="match status" value="1"/>
</dbReference>
<evidence type="ECO:0000256" key="2">
    <source>
        <dbReference type="ARBA" id="ARBA00012146"/>
    </source>
</evidence>
<dbReference type="SUPFAM" id="SSF54631">
    <property type="entry name" value="CBS-domain pair"/>
    <property type="match status" value="1"/>
</dbReference>
<dbReference type="SMART" id="SM01131">
    <property type="entry name" value="DHHA2"/>
    <property type="match status" value="1"/>
</dbReference>
<keyword evidence="8" id="KW-0129">CBS domain</keyword>
<keyword evidence="4 10" id="KW-0378">Hydrolase</keyword>
<dbReference type="Proteomes" id="UP000824262">
    <property type="component" value="Unassembled WGS sequence"/>
</dbReference>
<feature type="domain" description="CBS" evidence="9">
    <location>
        <begin position="249"/>
        <end position="305"/>
    </location>
</feature>
<protein>
    <recommendedName>
        <fullName evidence="2">inorganic diphosphatase</fullName>
        <ecNumber evidence="2">3.6.1.1</ecNumber>
    </recommendedName>
    <alternativeName>
        <fullName evidence="6">Pyrophosphate phospho-hydrolase</fullName>
    </alternativeName>
</protein>
<evidence type="ECO:0000313" key="11">
    <source>
        <dbReference type="Proteomes" id="UP000824262"/>
    </source>
</evidence>
<accession>A0A9D0ZF87</accession>
<gene>
    <name evidence="10" type="ORF">IAB77_03470</name>
</gene>